<dbReference type="SMART" id="SM00220">
    <property type="entry name" value="S_TKc"/>
    <property type="match status" value="1"/>
</dbReference>
<protein>
    <recommendedName>
        <fullName evidence="4">Protein kinase domain-containing protein</fullName>
    </recommendedName>
</protein>
<dbReference type="PROSITE" id="PS50011">
    <property type="entry name" value="PROTEIN_KINASE_DOM"/>
    <property type="match status" value="1"/>
</dbReference>
<name>A0A2W4ULN2_9CYAN</name>
<feature type="binding site" evidence="3">
    <location>
        <position position="35"/>
    </location>
    <ligand>
        <name>ATP</name>
        <dbReference type="ChEBI" id="CHEBI:30616"/>
    </ligand>
</feature>
<evidence type="ECO:0000313" key="6">
    <source>
        <dbReference type="Proteomes" id="UP000249354"/>
    </source>
</evidence>
<dbReference type="SUPFAM" id="SSF56112">
    <property type="entry name" value="Protein kinase-like (PK-like)"/>
    <property type="match status" value="1"/>
</dbReference>
<feature type="domain" description="Protein kinase" evidence="4">
    <location>
        <begin position="6"/>
        <end position="261"/>
    </location>
</feature>
<proteinExistence type="predicted"/>
<dbReference type="InterPro" id="IPR000719">
    <property type="entry name" value="Prot_kinase_dom"/>
</dbReference>
<sequence length="591" mass="64944">MSFSDYRLLGLVGQGQFAQVYGAVHKRTGQLVAIKQTCHAPEQASQEPFVLNELCHPNIVCCQAIAQTQTGYQFVLDYCEAGTLRSQIDLTSQSNVLAQPLLCRIAVDILKGLSYIHSQQVIHGDLKPENILLTYQSQLADDKISRLTARIGDFGSARFVEMPSQARKEIGSPTYAAPERFYGQSSYASDLYSVGVILYELLLGDRPFSGSPDHLRQAHQTQAVPFPRSLSTPVQQLLERSLHKHPNQRFSSANEMLSAFQTLPDADVMADSKGGAIAAIKRDLPVQSTHVDHLKPAIEPLSTNTNEKPLSKVHQLLAVPQGCFVVTNSTIYRLNVQGALDSVIQLNQPSWIVISPDESWLVVFPKVSQQPAQSKGQLITLRDFVELKPENRRSVDLEEKLLRSVQASVVQTLAVDRRYIVRVLTSLSANKSCLECFTRKGKLIGDLPLNISLSHAALSLDSYQIVALSAPNASEAVKLLLISLRPFQVRSVVLSTTDLRSNPRGVGVFSWGYAVIDDGGCLFLDRLAQPVGRLNLMGVRAIAPLPDTRALVVIATPKAAQLKNNSLKDTFSNESALFVIDLKSLDLDLVF</sequence>
<evidence type="ECO:0000256" key="2">
    <source>
        <dbReference type="ARBA" id="ARBA00022840"/>
    </source>
</evidence>
<dbReference type="PANTHER" id="PTHR24348">
    <property type="entry name" value="SERINE/THREONINE-PROTEIN KINASE UNC-51-RELATED"/>
    <property type="match status" value="1"/>
</dbReference>
<dbReference type="CDD" id="cd14014">
    <property type="entry name" value="STKc_PknB_like"/>
    <property type="match status" value="1"/>
</dbReference>
<dbReference type="Gene3D" id="1.10.510.10">
    <property type="entry name" value="Transferase(Phosphotransferase) domain 1"/>
    <property type="match status" value="1"/>
</dbReference>
<evidence type="ECO:0000256" key="1">
    <source>
        <dbReference type="ARBA" id="ARBA00022741"/>
    </source>
</evidence>
<evidence type="ECO:0000259" key="4">
    <source>
        <dbReference type="PROSITE" id="PS50011"/>
    </source>
</evidence>
<dbReference type="InterPro" id="IPR011009">
    <property type="entry name" value="Kinase-like_dom_sf"/>
</dbReference>
<dbReference type="InterPro" id="IPR045269">
    <property type="entry name" value="Atg1-like"/>
</dbReference>
<dbReference type="GO" id="GO:0004674">
    <property type="term" value="F:protein serine/threonine kinase activity"/>
    <property type="evidence" value="ECO:0007669"/>
    <property type="project" value="InterPro"/>
</dbReference>
<dbReference type="Pfam" id="PF00069">
    <property type="entry name" value="Pkinase"/>
    <property type="match status" value="1"/>
</dbReference>
<keyword evidence="1 3" id="KW-0547">Nucleotide-binding</keyword>
<evidence type="ECO:0000313" key="5">
    <source>
        <dbReference type="EMBL" id="PZO22326.1"/>
    </source>
</evidence>
<reference evidence="5 6" key="2">
    <citation type="submission" date="2018-06" db="EMBL/GenBank/DDBJ databases">
        <title>Metagenomic assembly of (sub)arctic Cyanobacteria and their associated microbiome from non-axenic cultures.</title>
        <authorList>
            <person name="Baurain D."/>
        </authorList>
    </citation>
    <scope>NUCLEOTIDE SEQUENCE [LARGE SCALE GENOMIC DNA]</scope>
    <source>
        <strain evidence="5">ULC129bin1</strain>
    </source>
</reference>
<dbReference type="EMBL" id="QBMC01000011">
    <property type="protein sequence ID" value="PZO22326.1"/>
    <property type="molecule type" value="Genomic_DNA"/>
</dbReference>
<dbReference type="Proteomes" id="UP000249354">
    <property type="component" value="Unassembled WGS sequence"/>
</dbReference>
<dbReference type="AlphaFoldDB" id="A0A2W4ULN2"/>
<dbReference type="PROSITE" id="PS00108">
    <property type="entry name" value="PROTEIN_KINASE_ST"/>
    <property type="match status" value="1"/>
</dbReference>
<accession>A0A2W4ULN2</accession>
<dbReference type="InterPro" id="IPR008271">
    <property type="entry name" value="Ser/Thr_kinase_AS"/>
</dbReference>
<dbReference type="PROSITE" id="PS00107">
    <property type="entry name" value="PROTEIN_KINASE_ATP"/>
    <property type="match status" value="1"/>
</dbReference>
<dbReference type="GO" id="GO:0005737">
    <property type="term" value="C:cytoplasm"/>
    <property type="evidence" value="ECO:0007669"/>
    <property type="project" value="TreeGrafter"/>
</dbReference>
<organism evidence="5 6">
    <name type="scientific">Leptolyngbya foveolarum</name>
    <dbReference type="NCBI Taxonomy" id="47253"/>
    <lineage>
        <taxon>Bacteria</taxon>
        <taxon>Bacillati</taxon>
        <taxon>Cyanobacteriota</taxon>
        <taxon>Cyanophyceae</taxon>
        <taxon>Leptolyngbyales</taxon>
        <taxon>Leptolyngbyaceae</taxon>
        <taxon>Leptolyngbya group</taxon>
        <taxon>Leptolyngbya</taxon>
    </lineage>
</organism>
<comment type="caution">
    <text evidence="5">The sequence shown here is derived from an EMBL/GenBank/DDBJ whole genome shotgun (WGS) entry which is preliminary data.</text>
</comment>
<keyword evidence="2 3" id="KW-0067">ATP-binding</keyword>
<dbReference type="GO" id="GO:0005524">
    <property type="term" value="F:ATP binding"/>
    <property type="evidence" value="ECO:0007669"/>
    <property type="project" value="UniProtKB-UniRule"/>
</dbReference>
<evidence type="ECO:0000256" key="3">
    <source>
        <dbReference type="PROSITE-ProRule" id="PRU10141"/>
    </source>
</evidence>
<reference evidence="6" key="1">
    <citation type="submission" date="2018-04" db="EMBL/GenBank/DDBJ databases">
        <authorList>
            <person name="Cornet L."/>
        </authorList>
    </citation>
    <scope>NUCLEOTIDE SEQUENCE [LARGE SCALE GENOMIC DNA]</scope>
</reference>
<dbReference type="PANTHER" id="PTHR24348:SF68">
    <property type="entry name" value="SERINE_THREONINE-PROTEIN KINASE ATG1C"/>
    <property type="match status" value="1"/>
</dbReference>
<dbReference type="InterPro" id="IPR017441">
    <property type="entry name" value="Protein_kinase_ATP_BS"/>
</dbReference>
<gene>
    <name evidence="5" type="ORF">DCF25_03185</name>
</gene>